<dbReference type="OrthoDB" id="116380at2759"/>
<name>A0A3M2RTF3_9HYPO</name>
<comment type="caution">
    <text evidence="3">The sequence shown here is derived from an EMBL/GenBank/DDBJ whole genome shotgun (WGS) entry which is preliminary data.</text>
</comment>
<accession>A0A3M2RTF3</accession>
<feature type="transmembrane region" description="Helical" evidence="2">
    <location>
        <begin position="202"/>
        <end position="224"/>
    </location>
</feature>
<dbReference type="EMBL" id="NKUJ01000282">
    <property type="protein sequence ID" value="RMJ08534.1"/>
    <property type="molecule type" value="Genomic_DNA"/>
</dbReference>
<evidence type="ECO:0000313" key="4">
    <source>
        <dbReference type="Proteomes" id="UP000277212"/>
    </source>
</evidence>
<evidence type="ECO:0000256" key="1">
    <source>
        <dbReference type="SAM" id="MobiDB-lite"/>
    </source>
</evidence>
<reference evidence="3 4" key="1">
    <citation type="submission" date="2017-06" db="EMBL/GenBank/DDBJ databases">
        <title>Comparative genomic analysis of Ambrosia Fusariam Clade fungi.</title>
        <authorList>
            <person name="Stajich J.E."/>
            <person name="Carrillo J."/>
            <person name="Kijimoto T."/>
            <person name="Eskalen A."/>
            <person name="O'Donnell K."/>
            <person name="Kasson M."/>
        </authorList>
    </citation>
    <scope>NUCLEOTIDE SEQUENCE [LARGE SCALE GENOMIC DNA]</scope>
    <source>
        <strain evidence="3">UCR3666</strain>
    </source>
</reference>
<keyword evidence="4" id="KW-1185">Reference proteome</keyword>
<evidence type="ECO:0000313" key="3">
    <source>
        <dbReference type="EMBL" id="RMJ08534.1"/>
    </source>
</evidence>
<organism evidence="3 4">
    <name type="scientific">Fusarium kuroshium</name>
    <dbReference type="NCBI Taxonomy" id="2010991"/>
    <lineage>
        <taxon>Eukaryota</taxon>
        <taxon>Fungi</taxon>
        <taxon>Dikarya</taxon>
        <taxon>Ascomycota</taxon>
        <taxon>Pezizomycotina</taxon>
        <taxon>Sordariomycetes</taxon>
        <taxon>Hypocreomycetidae</taxon>
        <taxon>Hypocreales</taxon>
        <taxon>Nectriaceae</taxon>
        <taxon>Fusarium</taxon>
        <taxon>Fusarium solani species complex</taxon>
    </lineage>
</organism>
<gene>
    <name evidence="3" type="ORF">CDV36_011850</name>
</gene>
<keyword evidence="2" id="KW-0812">Transmembrane</keyword>
<feature type="region of interest" description="Disordered" evidence="1">
    <location>
        <begin position="1"/>
        <end position="26"/>
    </location>
</feature>
<protein>
    <submittedName>
        <fullName evidence="3">Uncharacterized protein</fullName>
    </submittedName>
</protein>
<dbReference type="Proteomes" id="UP000277212">
    <property type="component" value="Unassembled WGS sequence"/>
</dbReference>
<evidence type="ECO:0000256" key="2">
    <source>
        <dbReference type="SAM" id="Phobius"/>
    </source>
</evidence>
<feature type="transmembrane region" description="Helical" evidence="2">
    <location>
        <begin position="176"/>
        <end position="196"/>
    </location>
</feature>
<feature type="transmembrane region" description="Helical" evidence="2">
    <location>
        <begin position="142"/>
        <end position="164"/>
    </location>
</feature>
<sequence length="237" mass="26329">MPTLLDDLEPKPLDDLGLTRPNVREPGDPGVLQVEMGHNIYYIKHDHARDAVQAVRSKYDLNDGETCRDLFSPTLEKHNAFWRLEKLPRTLVSAALVSFGFIPAAHSAWTLSRGFRVASGMTSTITAMAVVPLRTASHIPQAAWIATYVAWALCFSIYVWLQLISIPHRPRDKRTIYIFTVAMASLHFTIGLSQGAESIMEGAALFAPIVSTASAYLMSLLITINWREAGFVVYELA</sequence>
<keyword evidence="2" id="KW-1133">Transmembrane helix</keyword>
<proteinExistence type="predicted"/>
<keyword evidence="2" id="KW-0472">Membrane</keyword>
<dbReference type="AlphaFoldDB" id="A0A3M2RTF3"/>